<dbReference type="InterPro" id="IPR050666">
    <property type="entry name" value="ESRP"/>
</dbReference>
<dbReference type="InterPro" id="IPR035979">
    <property type="entry name" value="RBD_domain_sf"/>
</dbReference>
<feature type="domain" description="RRM" evidence="5">
    <location>
        <begin position="545"/>
        <end position="632"/>
    </location>
</feature>
<feature type="compositionally biased region" description="Low complexity" evidence="4">
    <location>
        <begin position="121"/>
        <end position="142"/>
    </location>
</feature>
<dbReference type="PANTHER" id="PTHR13976">
    <property type="entry name" value="HETEROGENEOUS NUCLEAR RIBONUCLEOPROTEIN-RELATED"/>
    <property type="match status" value="1"/>
</dbReference>
<sequence length="1235" mass="132864">MTPAAQPAGADAERHLRLPDPLALPLPLLDPSPLLPGRRFDSHHRLPLRAALSPTGGSFPAPAPASGHMPPLLSPQAAHIGAPAHFAFRPPPPDAAAAAADQASSPVALGFPHFGHPAFVSSSPSPSLSSLSSPHPSHQLPLDPYPEHLHSHQARSTSSSQPHPYLQHNPLQQPLYPQHPQVHGSFAQHQLHLSPPPAQLPHHHQQQQQSQQQPQQQQLLQAHAQALQHHHQQQPYQPGKRHMRNNSLNVSRRPSWPSENRAPGDQQTSPAQAHQSLPRHTSSAQFAAQPYPAPTATPSPPPNSGALSAAYLSPASTSSAPHVSAFADGTAAAAAHGSLRRHQYHQQSGSPRSHLDDYSHMAHQLGVIQEDQGVAHGRILRQTSPPPLQQFQPFMHHHHHPHQLHPMATLPHRHAAWSQLMPQSGSTRHHGRRSSSSVTSPTGAAPPMQLPLPDVPELSLSRLIRDTSPSRQRVTSPKPPAVADAESAMAGSVTTAADPPATDAAEPANADAAAPTAEETAAPKLSSLETLYRSRPNVPPNNEFAVVKLSNISWDLTTSDVQAFFSETPIPMRHVAPHYHHGIHIIMDRTTGKTLNECFVEFPTKALAQQALRLHRRGYLKGRPVNVEPSSQDELYRALFPSLMQSLQRRLEYRNQLTQPQPQLPHSQSQPQTAQSQTEPQPSQTHPQPSPRSLSRPQSQSSGHAPGASVSETPPRDPELAAAQEHPRSVAPGEIQEPSPKLESLPKPGPSPKIEPPMAWQPLAESEPSSTEDTQAGEPGLVFMAREDVFTLLSSCKPSRQTHPSRRSPRRPFENIMSILSKVPWHRTCLVPILQRDHLFEMAKLGTESLRFQLQRQNSTLDLHFLEAYVRACLCVPLFTEKQKQIVISTARMECPEDLRCFVEMPPEDREGAPPGDSESSMHGAGRMQLELKAMLAEVTGAGAPATQRARSMSFSESHSRSASFVLPPPLSMQHRLASPVLSAPTSPAANMLMESPMFLHSTAPGSVTGQPPSMLSHGYQGHHGGMLRLGYRMPGAITVADADPAAAKLHQGEQDQMAQFADLSASIQQELQTLRGEHQSLLDYTRQLKRNYDRLRQATAGYYSFSQFSEAPSLGTEDISISRTVSSSSSSSKLIGPGGGGGGAPSSGLGTARAVGAVGSGIPRASSATGSLTAPIGSSLSTTSSSLGREGLGFDFGPEGGIGFAFGSGLADSLLDFSSAYGDGSGADTLSRRR</sequence>
<name>A0ABR4NK63_9FUNG</name>
<dbReference type="PROSITE" id="PS50102">
    <property type="entry name" value="RRM"/>
    <property type="match status" value="1"/>
</dbReference>
<feature type="region of interest" description="Disordered" evidence="4">
    <location>
        <begin position="51"/>
        <end position="76"/>
    </location>
</feature>
<dbReference type="CDD" id="cd12254">
    <property type="entry name" value="RRM_hnRNPH_ESRPs_RBM12_like"/>
    <property type="match status" value="1"/>
</dbReference>
<dbReference type="SMART" id="SM00360">
    <property type="entry name" value="RRM"/>
    <property type="match status" value="1"/>
</dbReference>
<comment type="caution">
    <text evidence="6">The sequence shown here is derived from an EMBL/GenBank/DDBJ whole genome shotgun (WGS) entry which is preliminary data.</text>
</comment>
<organism evidence="6 7">
    <name type="scientific">Polyrhizophydium stewartii</name>
    <dbReference type="NCBI Taxonomy" id="2732419"/>
    <lineage>
        <taxon>Eukaryota</taxon>
        <taxon>Fungi</taxon>
        <taxon>Fungi incertae sedis</taxon>
        <taxon>Chytridiomycota</taxon>
        <taxon>Chytridiomycota incertae sedis</taxon>
        <taxon>Chytridiomycetes</taxon>
        <taxon>Rhizophydiales</taxon>
        <taxon>Rhizophydiales incertae sedis</taxon>
        <taxon>Polyrhizophydium</taxon>
    </lineage>
</organism>
<feature type="compositionally biased region" description="Low complexity" evidence="4">
    <location>
        <begin position="494"/>
        <end position="522"/>
    </location>
</feature>
<dbReference type="InterPro" id="IPR012677">
    <property type="entry name" value="Nucleotide-bd_a/b_plait_sf"/>
</dbReference>
<dbReference type="Proteomes" id="UP001527925">
    <property type="component" value="Unassembled WGS sequence"/>
</dbReference>
<protein>
    <recommendedName>
        <fullName evidence="5">RRM domain-containing protein</fullName>
    </recommendedName>
</protein>
<evidence type="ECO:0000313" key="6">
    <source>
        <dbReference type="EMBL" id="KAL2919901.1"/>
    </source>
</evidence>
<keyword evidence="1" id="KW-0677">Repeat</keyword>
<feature type="region of interest" description="Disordered" evidence="4">
    <location>
        <begin position="383"/>
        <end position="405"/>
    </location>
</feature>
<feature type="compositionally biased region" description="Low complexity" evidence="4">
    <location>
        <begin position="434"/>
        <end position="447"/>
    </location>
</feature>
<feature type="compositionally biased region" description="Low complexity" evidence="4">
    <location>
        <begin position="161"/>
        <end position="181"/>
    </location>
</feature>
<feature type="compositionally biased region" description="Polar residues" evidence="4">
    <location>
        <begin position="265"/>
        <end position="282"/>
    </location>
</feature>
<feature type="region of interest" description="Disordered" evidence="4">
    <location>
        <begin position="658"/>
        <end position="778"/>
    </location>
</feature>
<gene>
    <name evidence="6" type="ORF">HK105_200818</name>
</gene>
<evidence type="ECO:0000256" key="3">
    <source>
        <dbReference type="PROSITE-ProRule" id="PRU00176"/>
    </source>
</evidence>
<dbReference type="InterPro" id="IPR000504">
    <property type="entry name" value="RRM_dom"/>
</dbReference>
<feature type="compositionally biased region" description="Gly residues" evidence="4">
    <location>
        <begin position="1137"/>
        <end position="1146"/>
    </location>
</feature>
<proteinExistence type="predicted"/>
<feature type="compositionally biased region" description="Low complexity" evidence="4">
    <location>
        <begin position="1127"/>
        <end position="1136"/>
    </location>
</feature>
<keyword evidence="2 3" id="KW-0694">RNA-binding</keyword>
<feature type="region of interest" description="Disordered" evidence="4">
    <location>
        <begin position="120"/>
        <end position="308"/>
    </location>
</feature>
<evidence type="ECO:0000256" key="2">
    <source>
        <dbReference type="ARBA" id="ARBA00022884"/>
    </source>
</evidence>
<feature type="region of interest" description="Disordered" evidence="4">
    <location>
        <begin position="1127"/>
        <end position="1149"/>
    </location>
</feature>
<feature type="region of interest" description="Disordered" evidence="4">
    <location>
        <begin position="337"/>
        <end position="357"/>
    </location>
</feature>
<reference evidence="6 7" key="1">
    <citation type="submission" date="2023-09" db="EMBL/GenBank/DDBJ databases">
        <title>Pangenome analysis of Batrachochytrium dendrobatidis and related Chytrids.</title>
        <authorList>
            <person name="Yacoub M.N."/>
            <person name="Stajich J.E."/>
            <person name="James T.Y."/>
        </authorList>
    </citation>
    <scope>NUCLEOTIDE SEQUENCE [LARGE SCALE GENOMIC DNA]</scope>
    <source>
        <strain evidence="6 7">JEL0888</strain>
    </source>
</reference>
<feature type="compositionally biased region" description="Pro residues" evidence="4">
    <location>
        <begin position="291"/>
        <end position="303"/>
    </location>
</feature>
<feature type="compositionally biased region" description="Low complexity" evidence="4">
    <location>
        <begin position="206"/>
        <end position="227"/>
    </location>
</feature>
<evidence type="ECO:0000256" key="1">
    <source>
        <dbReference type="ARBA" id="ARBA00022737"/>
    </source>
</evidence>
<evidence type="ECO:0000313" key="7">
    <source>
        <dbReference type="Proteomes" id="UP001527925"/>
    </source>
</evidence>
<feature type="region of interest" description="Disordered" evidence="4">
    <location>
        <begin position="422"/>
        <end position="522"/>
    </location>
</feature>
<evidence type="ECO:0000259" key="5">
    <source>
        <dbReference type="PROSITE" id="PS50102"/>
    </source>
</evidence>
<evidence type="ECO:0000256" key="4">
    <source>
        <dbReference type="SAM" id="MobiDB-lite"/>
    </source>
</evidence>
<dbReference type="SUPFAM" id="SSF54928">
    <property type="entry name" value="RNA-binding domain, RBD"/>
    <property type="match status" value="1"/>
</dbReference>
<accession>A0ABR4NK63</accession>
<feature type="compositionally biased region" description="Low complexity" evidence="4">
    <location>
        <begin position="658"/>
        <end position="702"/>
    </location>
</feature>
<dbReference type="Gene3D" id="3.30.70.330">
    <property type="match status" value="1"/>
</dbReference>
<keyword evidence="7" id="KW-1185">Reference proteome</keyword>
<dbReference type="EMBL" id="JADGIZ020000002">
    <property type="protein sequence ID" value="KAL2919901.1"/>
    <property type="molecule type" value="Genomic_DNA"/>
</dbReference>